<dbReference type="PANTHER" id="PTHR10272:SF13">
    <property type="entry name" value="POLY(ETHYLENE TEREPHTHALATE) HYDROLASE"/>
    <property type="match status" value="1"/>
</dbReference>
<proteinExistence type="predicted"/>
<dbReference type="OrthoDB" id="422423at2"/>
<feature type="domain" description="DUF1400" evidence="5">
    <location>
        <begin position="30"/>
        <end position="158"/>
    </location>
</feature>
<accession>A0A2T1FNG2</accession>
<evidence type="ECO:0000313" key="7">
    <source>
        <dbReference type="Proteomes" id="UP000238937"/>
    </source>
</evidence>
<dbReference type="PANTHER" id="PTHR10272">
    <property type="entry name" value="PLATELET-ACTIVATING FACTOR ACETYLHYDROLASE"/>
    <property type="match status" value="1"/>
</dbReference>
<name>A0A2T1FNG2_9CYAN</name>
<evidence type="ECO:0000256" key="3">
    <source>
        <dbReference type="ARBA" id="ARBA00023098"/>
    </source>
</evidence>
<keyword evidence="2" id="KW-0442">Lipid degradation</keyword>
<feature type="signal peptide" evidence="4">
    <location>
        <begin position="1"/>
        <end position="30"/>
    </location>
</feature>
<protein>
    <submittedName>
        <fullName evidence="6">Dienelactone hydrolase</fullName>
    </submittedName>
</protein>
<dbReference type="RefSeq" id="WP_106311203.1">
    <property type="nucleotide sequence ID" value="NZ_PVWO01000478.1"/>
</dbReference>
<keyword evidence="4" id="KW-0732">Signal</keyword>
<dbReference type="InterPro" id="IPR029058">
    <property type="entry name" value="AB_hydrolase_fold"/>
</dbReference>
<dbReference type="InterPro" id="IPR010802">
    <property type="entry name" value="DUF1400"/>
</dbReference>
<evidence type="ECO:0000256" key="4">
    <source>
        <dbReference type="SAM" id="SignalP"/>
    </source>
</evidence>
<dbReference type="Proteomes" id="UP000238937">
    <property type="component" value="Unassembled WGS sequence"/>
</dbReference>
<dbReference type="SUPFAM" id="SSF53474">
    <property type="entry name" value="alpha/beta-Hydrolases"/>
    <property type="match status" value="1"/>
</dbReference>
<evidence type="ECO:0000256" key="2">
    <source>
        <dbReference type="ARBA" id="ARBA00022963"/>
    </source>
</evidence>
<evidence type="ECO:0000256" key="1">
    <source>
        <dbReference type="ARBA" id="ARBA00022801"/>
    </source>
</evidence>
<dbReference type="Pfam" id="PF03403">
    <property type="entry name" value="PAF-AH_p_II"/>
    <property type="match status" value="1"/>
</dbReference>
<reference evidence="6 7" key="1">
    <citation type="submission" date="2018-03" db="EMBL/GenBank/DDBJ databases">
        <title>The ancient ancestry and fast evolution of plastids.</title>
        <authorList>
            <person name="Moore K.R."/>
            <person name="Magnabosco C."/>
            <person name="Momper L."/>
            <person name="Gold D.A."/>
            <person name="Bosak T."/>
            <person name="Fournier G.P."/>
        </authorList>
    </citation>
    <scope>NUCLEOTIDE SEQUENCE [LARGE SCALE GENOMIC DNA]</scope>
    <source>
        <strain evidence="6 7">CCALA 037</strain>
    </source>
</reference>
<feature type="chain" id="PRO_5015455547" evidence="4">
    <location>
        <begin position="31"/>
        <end position="568"/>
    </location>
</feature>
<evidence type="ECO:0000259" key="5">
    <source>
        <dbReference type="Pfam" id="PF07176"/>
    </source>
</evidence>
<dbReference type="GO" id="GO:0003847">
    <property type="term" value="F:1-alkyl-2-acetylglycerophosphocholine esterase activity"/>
    <property type="evidence" value="ECO:0007669"/>
    <property type="project" value="TreeGrafter"/>
</dbReference>
<dbReference type="EMBL" id="PVWO01000478">
    <property type="protein sequence ID" value="PSB46532.1"/>
    <property type="molecule type" value="Genomic_DNA"/>
</dbReference>
<keyword evidence="1 6" id="KW-0378">Hydrolase</keyword>
<dbReference type="Pfam" id="PF07176">
    <property type="entry name" value="DUF1400"/>
    <property type="match status" value="1"/>
</dbReference>
<dbReference type="Gene3D" id="3.40.50.1820">
    <property type="entry name" value="alpha/beta hydrolase"/>
    <property type="match status" value="1"/>
</dbReference>
<gene>
    <name evidence="6" type="ORF">C7B77_24745</name>
</gene>
<dbReference type="AlphaFoldDB" id="A0A2T1FNG2"/>
<sequence length="568" mass="63221">MSIFALKRLWLKALTFATFATIAMPMSGRAAERITGYFPPFKDFSVSVRDLEIFAKDGTIPADYAGLAKQTAPEQLLQLREFLQQRFEVSPRYVSQFTNSPLVEKLLERLGDSIQADSRRNGMKSIRTGLIRAAADKQQGLTLINFLKQFPGREVNLNLAEVFTIYDNLNELLKRRDKTIVALDRIAESEAAIAPQLDFSQQPDLRRAGTFRWEKRKFDWLDRSRNRRVPGDIYLPQTTATNPVPVIVISHGVAGDRTTYGYLAKHLASYGFAVAAIEHVGGDANRFRQYFSGLAPAPKATELLERPRDVSFVLDEIQRRGQSEPTLRQVNVDRAGLVGHSLGGYTVLALAGAEIDFDRVKRDCNPNRSLNLSVLLQCRANELKPQRYALGDPRVKAIFAINPLNSTIFGKRGMSQIQLPVFMMGGSDDLVTPAVPEQIYPFTWLQTPDKYLAILERGTHFSTQSIPNGEGIFPVSDDLIGPDPARARVYTRALSSAFFQRYLANRSEFQSYLTAGYARSLERVGGGARNLAVAGGNRELGLNLVRSAAAEPIVQALQQDSRAPKLVP</sequence>
<evidence type="ECO:0000313" key="6">
    <source>
        <dbReference type="EMBL" id="PSB46532.1"/>
    </source>
</evidence>
<dbReference type="GO" id="GO:0016042">
    <property type="term" value="P:lipid catabolic process"/>
    <property type="evidence" value="ECO:0007669"/>
    <property type="project" value="UniProtKB-KW"/>
</dbReference>
<organism evidence="6 7">
    <name type="scientific">Chamaesiphon polymorphus CCALA 037</name>
    <dbReference type="NCBI Taxonomy" id="2107692"/>
    <lineage>
        <taxon>Bacteria</taxon>
        <taxon>Bacillati</taxon>
        <taxon>Cyanobacteriota</taxon>
        <taxon>Cyanophyceae</taxon>
        <taxon>Gomontiellales</taxon>
        <taxon>Chamaesiphonaceae</taxon>
        <taxon>Chamaesiphon</taxon>
    </lineage>
</organism>
<keyword evidence="3" id="KW-0443">Lipid metabolism</keyword>
<keyword evidence="7" id="KW-1185">Reference proteome</keyword>
<comment type="caution">
    <text evidence="6">The sequence shown here is derived from an EMBL/GenBank/DDBJ whole genome shotgun (WGS) entry which is preliminary data.</text>
</comment>